<protein>
    <submittedName>
        <fullName evidence="3">AAA+ superfamily ATPase fused to HTH nad RecB nuclease domains</fullName>
    </submittedName>
</protein>
<dbReference type="SUPFAM" id="SSF52540">
    <property type="entry name" value="P-loop containing nucleoside triphosphate hydrolases"/>
    <property type="match status" value="1"/>
</dbReference>
<dbReference type="Proteomes" id="UP000053279">
    <property type="component" value="Unassembled WGS sequence"/>
</dbReference>
<name>R1GAC6_NANST</name>
<evidence type="ECO:0000313" key="3">
    <source>
        <dbReference type="EMBL" id="EOD42809.1"/>
    </source>
</evidence>
<dbReference type="InterPro" id="IPR036388">
    <property type="entry name" value="WH-like_DNA-bd_sf"/>
</dbReference>
<dbReference type="Gene3D" id="3.40.50.300">
    <property type="entry name" value="P-loop containing nucleotide triphosphate hydrolases"/>
    <property type="match status" value="1"/>
</dbReference>
<dbReference type="Gene3D" id="1.10.10.10">
    <property type="entry name" value="Winged helix-like DNA-binding domain superfamily/Winged helix DNA-binding domain"/>
    <property type="match status" value="1"/>
</dbReference>
<evidence type="ECO:0000259" key="1">
    <source>
        <dbReference type="Pfam" id="PF01637"/>
    </source>
</evidence>
<dbReference type="SUPFAM" id="SSF46785">
    <property type="entry name" value="Winged helix' DNA-binding domain"/>
    <property type="match status" value="1"/>
</dbReference>
<gene>
    <name evidence="3" type="ORF">Nst1_148</name>
</gene>
<dbReference type="AlphaFoldDB" id="R1GAC6"/>
<dbReference type="PATRIC" id="fig|1294122.7.peg.144"/>
<comment type="caution">
    <text evidence="3">The sequence shown here is derived from an EMBL/GenBank/DDBJ whole genome shotgun (WGS) entry which is preliminary data.</text>
</comment>
<dbReference type="EMBL" id="APJZ01000001">
    <property type="protein sequence ID" value="EOD42809.1"/>
    <property type="molecule type" value="Genomic_DNA"/>
</dbReference>
<feature type="domain" description="DUF234" evidence="2">
    <location>
        <begin position="289"/>
        <end position="374"/>
    </location>
</feature>
<dbReference type="InterPro" id="IPR011335">
    <property type="entry name" value="Restrct_endonuc-II-like"/>
</dbReference>
<accession>R1GAC6</accession>
<dbReference type="Pfam" id="PF01637">
    <property type="entry name" value="ATPase_2"/>
    <property type="match status" value="1"/>
</dbReference>
<dbReference type="InterPro" id="IPR004256">
    <property type="entry name" value="DUF234"/>
</dbReference>
<dbReference type="PANTHER" id="PTHR34704">
    <property type="entry name" value="ATPASE"/>
    <property type="match status" value="1"/>
</dbReference>
<reference evidence="3 4" key="1">
    <citation type="submission" date="2013-02" db="EMBL/GenBank/DDBJ databases">
        <title>Insights into archaeal evolution and symbiosis from the genomes of a Nanoarchaeon and its crenarchaeal host from Yellowstone National Park.</title>
        <authorList>
            <person name="Podar M."/>
            <person name="Makarova K.S."/>
            <person name="Graham D.E."/>
            <person name="Wolf Y.I."/>
            <person name="Koonin E.V."/>
            <person name="Reysenbach A.-L."/>
        </authorList>
    </citation>
    <scope>NUCLEOTIDE SEQUENCE [LARGE SCALE GENOMIC DNA]</scope>
</reference>
<dbReference type="InterPro" id="IPR011579">
    <property type="entry name" value="ATPase_dom"/>
</dbReference>
<dbReference type="Pfam" id="PF03008">
    <property type="entry name" value="DUF234"/>
    <property type="match status" value="1"/>
</dbReference>
<dbReference type="PANTHER" id="PTHR34704:SF1">
    <property type="entry name" value="ATPASE"/>
    <property type="match status" value="1"/>
</dbReference>
<evidence type="ECO:0000259" key="2">
    <source>
        <dbReference type="Pfam" id="PF03008"/>
    </source>
</evidence>
<dbReference type="SUPFAM" id="SSF52980">
    <property type="entry name" value="Restriction endonuclease-like"/>
    <property type="match status" value="1"/>
</dbReference>
<dbReference type="InterPro" id="IPR036390">
    <property type="entry name" value="WH_DNA-bd_sf"/>
</dbReference>
<dbReference type="GO" id="GO:0005524">
    <property type="term" value="F:ATP binding"/>
    <property type="evidence" value="ECO:0007669"/>
    <property type="project" value="InterPro"/>
</dbReference>
<evidence type="ECO:0000313" key="4">
    <source>
        <dbReference type="Proteomes" id="UP000053279"/>
    </source>
</evidence>
<dbReference type="InterPro" id="IPR027417">
    <property type="entry name" value="P-loop_NTPase"/>
</dbReference>
<organism evidence="3 4">
    <name type="scientific">Nanobsidianus stetteri</name>
    <dbReference type="NCBI Taxonomy" id="1294122"/>
    <lineage>
        <taxon>Archaea</taxon>
        <taxon>Nanobdellota</taxon>
        <taxon>Candidatus Nanoarchaeia</taxon>
        <taxon>Nanoarchaeales</taxon>
        <taxon>Nanopusillaceae</taxon>
        <taxon>Candidatus Nanobsidianus</taxon>
    </lineage>
</organism>
<proteinExistence type="predicted"/>
<sequence>MLNKYLNSDKFEFIIIYGRRRIGKTELVLKATEKMKRIYYLALEKNNLDRFYNLCLNYFPELNKYKKDWEVLFDFLKDKVDVIIIDEFQNLIKEDKNILIIFQNIVDNILKNSRIKLIIIGSSISMIKSKVLGYKSPLYGRKTLSYKLKPISFFDLREFFPDKNILELIEIYGFADGNPYYLSKINGNFWDWLDKELKEKTFILDEVDFLMRYEFESPSLYKSILEAISFGKNTIKEIKDYIKVERTDLSPYLKNLIEVELIKRIVPIDQKINSRAGRYYINDNFIRFWFRYIYPNLSSIEEGIFDINDIKRDYNRYLGYVFEDIAKQFLIKSKLFKFTKIGKWWYKDKEIDLVAYNENTKDIYLIECKYYDNINTKEILENLKEKSEYINLDIKNKYYIIFAKSFKEKIKEDKTYLFDLKELENIMY</sequence>
<feature type="domain" description="ATPase" evidence="1">
    <location>
        <begin position="2"/>
        <end position="184"/>
    </location>
</feature>
<keyword evidence="4" id="KW-1185">Reference proteome</keyword>